<dbReference type="Pfam" id="PF16655">
    <property type="entry name" value="PhoD_N"/>
    <property type="match status" value="1"/>
</dbReference>
<evidence type="ECO:0000259" key="3">
    <source>
        <dbReference type="Pfam" id="PF16655"/>
    </source>
</evidence>
<sequence length="744" mass="81117">MTQRFSRRQFLRATLVSVVSAGLSACKGDGDGVTDSDGSTGTDGTEPTGSTAPTTGAEEPLLDGEAYFPQSVASGDPRPDSVILWTRIDDAAAGDGDLELTVEVATDPEFTVRVDLDAASAAVPSRAMFDRCAKAKIKGLEPATTYYYRFVHNREDGRYASQVGKTRTAPAPEADVAVRFAYASCQDFNGRYYNSYRGLLAEPDLDFFVHLGDYIYETTGDPTFQAAGRGIAFSDTAGAIVFNEGTETEYFAAKSLSNYRELYRGYRSDPALRRVHESLAMIAVWDDHEFSDDCFGATATYFDGRVDEHDEARRKHANQAWFEYMPIDFGDDEFVYDPSKPYPQDIKIYRDFRFGKHLHLVMTDLRSYRPDHLIPEDGFPGAVVLDEAALVEQFGSLPEFAGPYVDDIDTYQDGVYKDALTAAAAALGFDPALVTGKIDANFINNTLAAVDDATPPIDEAELATLPRGLSFLGLGKRGIHGSIGARYFVVKPAFDAWAAARAKAEPASVDVMGAAQREWFLQTMKGSTATWKVWGTEYTLMPLVIDLTSFPIEPFNQLYYINVDQWDGFNPARDALLGELQAVDNVVAITGDIHAFYAGTPMVAGAPDEKIVELVGAGISSTPFQSLLVLQVAADPTLSSLPGAGMLAAAIDALFTGTTTNPHLAFADSSRNGFVSVVVDGAGFDATFHMLSESESLIDYEGMDDALAGKFKREKFQVKPGGRDLYRDFAGTYKRWDPTTNTWV</sequence>
<accession>A0ABT5DUP2</accession>
<dbReference type="InterPro" id="IPR006311">
    <property type="entry name" value="TAT_signal"/>
</dbReference>
<dbReference type="PANTHER" id="PTHR43606">
    <property type="entry name" value="PHOSPHATASE, PUTATIVE (AFU_ORTHOLOGUE AFUA_6G08710)-RELATED"/>
    <property type="match status" value="1"/>
</dbReference>
<dbReference type="InterPro" id="IPR052900">
    <property type="entry name" value="Phospholipid_Metab_Enz"/>
</dbReference>
<dbReference type="Pfam" id="PF09423">
    <property type="entry name" value="PhoD"/>
    <property type="match status" value="2"/>
</dbReference>
<dbReference type="EMBL" id="JAQNDL010000001">
    <property type="protein sequence ID" value="MDC0717370.1"/>
    <property type="molecule type" value="Genomic_DNA"/>
</dbReference>
<feature type="domain" description="PhoD-like phosphatase metallophosphatase" evidence="2">
    <location>
        <begin position="180"/>
        <end position="372"/>
    </location>
</feature>
<dbReference type="InterPro" id="IPR018946">
    <property type="entry name" value="PhoD-like_MPP"/>
</dbReference>
<dbReference type="PANTHER" id="PTHR43606:SF2">
    <property type="entry name" value="ALKALINE PHOSPHATASE FAMILY PROTEIN (AFU_ORTHOLOGUE AFUA_5G03860)"/>
    <property type="match status" value="1"/>
</dbReference>
<dbReference type="PROSITE" id="PS51257">
    <property type="entry name" value="PROKAR_LIPOPROTEIN"/>
    <property type="match status" value="1"/>
</dbReference>
<comment type="caution">
    <text evidence="4">The sequence shown here is derived from an EMBL/GenBank/DDBJ whole genome shotgun (WGS) entry which is preliminary data.</text>
</comment>
<evidence type="ECO:0000313" key="5">
    <source>
        <dbReference type="Proteomes" id="UP001221686"/>
    </source>
</evidence>
<feature type="compositionally biased region" description="Low complexity" evidence="1">
    <location>
        <begin position="33"/>
        <end position="51"/>
    </location>
</feature>
<feature type="domain" description="Phospholipase D N-terminal" evidence="3">
    <location>
        <begin position="71"/>
        <end position="168"/>
    </location>
</feature>
<dbReference type="InterPro" id="IPR032093">
    <property type="entry name" value="PhoD_N"/>
</dbReference>
<evidence type="ECO:0000256" key="1">
    <source>
        <dbReference type="SAM" id="MobiDB-lite"/>
    </source>
</evidence>
<dbReference type="PROSITE" id="PS51318">
    <property type="entry name" value="TAT"/>
    <property type="match status" value="1"/>
</dbReference>
<feature type="domain" description="PhoD-like phosphatase metallophosphatase" evidence="2">
    <location>
        <begin position="498"/>
        <end position="680"/>
    </location>
</feature>
<gene>
    <name evidence="4" type="ORF">POL25_10730</name>
</gene>
<keyword evidence="5" id="KW-1185">Reference proteome</keyword>
<reference evidence="4 5" key="1">
    <citation type="submission" date="2022-11" db="EMBL/GenBank/DDBJ databases">
        <title>Minimal conservation of predation-associated metabolite biosynthetic gene clusters underscores biosynthetic potential of Myxococcota including descriptions for ten novel species: Archangium lansinium sp. nov., Myxococcus landrumus sp. nov., Nannocystis bai.</title>
        <authorList>
            <person name="Ahearne A."/>
            <person name="Stevens C."/>
            <person name="Dowd S."/>
        </authorList>
    </citation>
    <scope>NUCLEOTIDE SEQUENCE [LARGE SCALE GENOMIC DNA]</scope>
    <source>
        <strain evidence="4 5">BB15-2</strain>
    </source>
</reference>
<evidence type="ECO:0000259" key="2">
    <source>
        <dbReference type="Pfam" id="PF09423"/>
    </source>
</evidence>
<dbReference type="InterPro" id="IPR038607">
    <property type="entry name" value="PhoD-like_sf"/>
</dbReference>
<protein>
    <submittedName>
        <fullName evidence="4">Alkaline phosphatase D family protein</fullName>
    </submittedName>
</protein>
<proteinExistence type="predicted"/>
<feature type="region of interest" description="Disordered" evidence="1">
    <location>
        <begin position="26"/>
        <end position="59"/>
    </location>
</feature>
<name>A0ABT5DUP2_9BACT</name>
<dbReference type="Proteomes" id="UP001221686">
    <property type="component" value="Unassembled WGS sequence"/>
</dbReference>
<dbReference type="CDD" id="cd07389">
    <property type="entry name" value="MPP_PhoD"/>
    <property type="match status" value="1"/>
</dbReference>
<organism evidence="4 5">
    <name type="scientific">Nannocystis bainbridge</name>
    <dbReference type="NCBI Taxonomy" id="2995303"/>
    <lineage>
        <taxon>Bacteria</taxon>
        <taxon>Pseudomonadati</taxon>
        <taxon>Myxococcota</taxon>
        <taxon>Polyangia</taxon>
        <taxon>Nannocystales</taxon>
        <taxon>Nannocystaceae</taxon>
        <taxon>Nannocystis</taxon>
    </lineage>
</organism>
<dbReference type="RefSeq" id="WP_272085857.1">
    <property type="nucleotide sequence ID" value="NZ_JAQNDL010000001.1"/>
</dbReference>
<dbReference type="Gene3D" id="3.60.21.70">
    <property type="entry name" value="PhoD-like phosphatase"/>
    <property type="match status" value="1"/>
</dbReference>
<dbReference type="SUPFAM" id="SSF56300">
    <property type="entry name" value="Metallo-dependent phosphatases"/>
    <property type="match status" value="1"/>
</dbReference>
<dbReference type="Gene3D" id="2.60.40.380">
    <property type="entry name" value="Purple acid phosphatase-like, N-terminal"/>
    <property type="match status" value="1"/>
</dbReference>
<evidence type="ECO:0000313" key="4">
    <source>
        <dbReference type="EMBL" id="MDC0717370.1"/>
    </source>
</evidence>
<dbReference type="InterPro" id="IPR029052">
    <property type="entry name" value="Metallo-depent_PP-like"/>
</dbReference>